<organism evidence="2 3">
    <name type="scientific">Xenoophorus captivus</name>
    <dbReference type="NCBI Taxonomy" id="1517983"/>
    <lineage>
        <taxon>Eukaryota</taxon>
        <taxon>Metazoa</taxon>
        <taxon>Chordata</taxon>
        <taxon>Craniata</taxon>
        <taxon>Vertebrata</taxon>
        <taxon>Euteleostomi</taxon>
        <taxon>Actinopterygii</taxon>
        <taxon>Neopterygii</taxon>
        <taxon>Teleostei</taxon>
        <taxon>Neoteleostei</taxon>
        <taxon>Acanthomorphata</taxon>
        <taxon>Ovalentaria</taxon>
        <taxon>Atherinomorphae</taxon>
        <taxon>Cyprinodontiformes</taxon>
        <taxon>Goodeidae</taxon>
        <taxon>Xenoophorus</taxon>
    </lineage>
</organism>
<sequence length="162" mass="17136">MNAACTALLVVCYLTPPCLYSDWEDVAQRVSDGFIPALQAVKGRRIRSCASWLAVTPQHKIPPLGKKNSPSNNLLVSFDPILLQVFVQLNGGCAFCFHAVGAERRGAGRGATGGSSGSITGYRTEATVLPGCRGPALQRTGGEGTFYGGFKTLLQDCGEPKM</sequence>
<evidence type="ECO:0008006" key="4">
    <source>
        <dbReference type="Google" id="ProtNLM"/>
    </source>
</evidence>
<dbReference type="EMBL" id="JAHRIN010067266">
    <property type="protein sequence ID" value="MEQ2214205.1"/>
    <property type="molecule type" value="Genomic_DNA"/>
</dbReference>
<name>A0ABV0S1Q9_9TELE</name>
<keyword evidence="1" id="KW-0732">Signal</keyword>
<feature type="chain" id="PRO_5047221955" description="Secreted protein" evidence="1">
    <location>
        <begin position="21"/>
        <end position="162"/>
    </location>
</feature>
<evidence type="ECO:0000313" key="3">
    <source>
        <dbReference type="Proteomes" id="UP001434883"/>
    </source>
</evidence>
<evidence type="ECO:0000256" key="1">
    <source>
        <dbReference type="SAM" id="SignalP"/>
    </source>
</evidence>
<gene>
    <name evidence="2" type="ORF">XENOCAPTIV_021611</name>
</gene>
<keyword evidence="3" id="KW-1185">Reference proteome</keyword>
<dbReference type="Proteomes" id="UP001434883">
    <property type="component" value="Unassembled WGS sequence"/>
</dbReference>
<reference evidence="2 3" key="1">
    <citation type="submission" date="2021-06" db="EMBL/GenBank/DDBJ databases">
        <authorList>
            <person name="Palmer J.M."/>
        </authorList>
    </citation>
    <scope>NUCLEOTIDE SEQUENCE [LARGE SCALE GENOMIC DNA]</scope>
    <source>
        <strain evidence="2 3">XC_2019</strain>
        <tissue evidence="2">Muscle</tissue>
    </source>
</reference>
<proteinExistence type="predicted"/>
<comment type="caution">
    <text evidence="2">The sequence shown here is derived from an EMBL/GenBank/DDBJ whole genome shotgun (WGS) entry which is preliminary data.</text>
</comment>
<accession>A0ABV0S1Q9</accession>
<feature type="signal peptide" evidence="1">
    <location>
        <begin position="1"/>
        <end position="20"/>
    </location>
</feature>
<evidence type="ECO:0000313" key="2">
    <source>
        <dbReference type="EMBL" id="MEQ2214205.1"/>
    </source>
</evidence>
<protein>
    <recommendedName>
        <fullName evidence="4">Secreted protein</fullName>
    </recommendedName>
</protein>